<protein>
    <submittedName>
        <fullName evidence="1">Uncharacterized protein</fullName>
    </submittedName>
</protein>
<dbReference type="RefSeq" id="WP_058029040.1">
    <property type="nucleotide sequence ID" value="NZ_CP013187.1"/>
</dbReference>
<sequence>MKIKLQKKTMKQLNTDAKTIANNQTPQVAGGTATQGDCYSLGCDTAAFLGCPTGRNCYSAIDEICMRQY</sequence>
<dbReference type="STRING" id="161398.PP2015_767"/>
<dbReference type="OrthoDB" id="6293392at2"/>
<proteinExistence type="predicted"/>
<evidence type="ECO:0000313" key="1">
    <source>
        <dbReference type="EMBL" id="ALO41286.1"/>
    </source>
</evidence>
<dbReference type="EMBL" id="CP013187">
    <property type="protein sequence ID" value="ALO41286.1"/>
    <property type="molecule type" value="Genomic_DNA"/>
</dbReference>
<dbReference type="Proteomes" id="UP000061457">
    <property type="component" value="Chromosome I"/>
</dbReference>
<organism evidence="1 2">
    <name type="scientific">Pseudoalteromonas phenolica</name>
    <dbReference type="NCBI Taxonomy" id="161398"/>
    <lineage>
        <taxon>Bacteria</taxon>
        <taxon>Pseudomonadati</taxon>
        <taxon>Pseudomonadota</taxon>
        <taxon>Gammaproteobacteria</taxon>
        <taxon>Alteromonadales</taxon>
        <taxon>Pseudoalteromonadaceae</taxon>
        <taxon>Pseudoalteromonas</taxon>
    </lineage>
</organism>
<accession>A0A0S2JZ83</accession>
<dbReference type="PATRIC" id="fig|161398.10.peg.780"/>
<dbReference type="KEGG" id="pphe:PP2015_767"/>
<reference evidence="1 2" key="1">
    <citation type="submission" date="2015-11" db="EMBL/GenBank/DDBJ databases">
        <authorList>
            <person name="Zhang Y."/>
            <person name="Guo Z."/>
        </authorList>
    </citation>
    <scope>NUCLEOTIDE SEQUENCE [LARGE SCALE GENOMIC DNA]</scope>
    <source>
        <strain evidence="1 2">KCTC 12086</strain>
    </source>
</reference>
<keyword evidence="2" id="KW-1185">Reference proteome</keyword>
<name>A0A0S2JZ83_9GAMM</name>
<evidence type="ECO:0000313" key="2">
    <source>
        <dbReference type="Proteomes" id="UP000061457"/>
    </source>
</evidence>
<dbReference type="AlphaFoldDB" id="A0A0S2JZ83"/>
<gene>
    <name evidence="1" type="ORF">PP2015_767</name>
</gene>